<dbReference type="Proteomes" id="UP001500630">
    <property type="component" value="Unassembled WGS sequence"/>
</dbReference>
<feature type="signal peptide" evidence="1">
    <location>
        <begin position="1"/>
        <end position="31"/>
    </location>
</feature>
<name>A0ABP6Z4H2_9ACTN</name>
<evidence type="ECO:0008006" key="4">
    <source>
        <dbReference type="Google" id="ProtNLM"/>
    </source>
</evidence>
<accession>A0ABP6Z4H2</accession>
<sequence>MRRLSATLALVTTLGLSAAGTFLISSGAANAAPICTTGYDRTTKPDKGWARCLTGWQHRVVVSCKISGNATSMTRYYGPWVYATNTSTKYCPSTKPFVHAASYEHRSSTLNPSNTDD</sequence>
<evidence type="ECO:0000256" key="1">
    <source>
        <dbReference type="SAM" id="SignalP"/>
    </source>
</evidence>
<feature type="chain" id="PRO_5046260632" description="Secreted protein" evidence="1">
    <location>
        <begin position="32"/>
        <end position="117"/>
    </location>
</feature>
<dbReference type="EMBL" id="BAABDQ010000033">
    <property type="protein sequence ID" value="GAA3598502.1"/>
    <property type="molecule type" value="Genomic_DNA"/>
</dbReference>
<protein>
    <recommendedName>
        <fullName evidence="4">Secreted protein</fullName>
    </recommendedName>
</protein>
<keyword evidence="1" id="KW-0732">Signal</keyword>
<proteinExistence type="predicted"/>
<comment type="caution">
    <text evidence="2">The sequence shown here is derived from an EMBL/GenBank/DDBJ whole genome shotgun (WGS) entry which is preliminary data.</text>
</comment>
<evidence type="ECO:0000313" key="3">
    <source>
        <dbReference type="Proteomes" id="UP001500630"/>
    </source>
</evidence>
<keyword evidence="3" id="KW-1185">Reference proteome</keyword>
<organism evidence="2 3">
    <name type="scientific">Nonomuraea rosea</name>
    <dbReference type="NCBI Taxonomy" id="638574"/>
    <lineage>
        <taxon>Bacteria</taxon>
        <taxon>Bacillati</taxon>
        <taxon>Actinomycetota</taxon>
        <taxon>Actinomycetes</taxon>
        <taxon>Streptosporangiales</taxon>
        <taxon>Streptosporangiaceae</taxon>
        <taxon>Nonomuraea</taxon>
    </lineage>
</organism>
<reference evidence="3" key="1">
    <citation type="journal article" date="2019" name="Int. J. Syst. Evol. Microbiol.">
        <title>The Global Catalogue of Microorganisms (GCM) 10K type strain sequencing project: providing services to taxonomists for standard genome sequencing and annotation.</title>
        <authorList>
            <consortium name="The Broad Institute Genomics Platform"/>
            <consortium name="The Broad Institute Genome Sequencing Center for Infectious Disease"/>
            <person name="Wu L."/>
            <person name="Ma J."/>
        </authorList>
    </citation>
    <scope>NUCLEOTIDE SEQUENCE [LARGE SCALE GENOMIC DNA]</scope>
    <source>
        <strain evidence="3">JCM 17326</strain>
    </source>
</reference>
<gene>
    <name evidence="2" type="ORF">GCM10022419_097510</name>
</gene>
<evidence type="ECO:0000313" key="2">
    <source>
        <dbReference type="EMBL" id="GAA3598502.1"/>
    </source>
</evidence>